<dbReference type="InterPro" id="IPR002401">
    <property type="entry name" value="Cyt_P450_E_grp-I"/>
</dbReference>
<name>A0A060S9C8_PYCCI</name>
<evidence type="ECO:0000256" key="6">
    <source>
        <dbReference type="ARBA" id="ARBA00023004"/>
    </source>
</evidence>
<organism evidence="10 11">
    <name type="scientific">Pycnoporus cinnabarinus</name>
    <name type="common">Cinnabar-red polypore</name>
    <name type="synonym">Trametes cinnabarina</name>
    <dbReference type="NCBI Taxonomy" id="5643"/>
    <lineage>
        <taxon>Eukaryota</taxon>
        <taxon>Fungi</taxon>
        <taxon>Dikarya</taxon>
        <taxon>Basidiomycota</taxon>
        <taxon>Agaricomycotina</taxon>
        <taxon>Agaricomycetes</taxon>
        <taxon>Polyporales</taxon>
        <taxon>Polyporaceae</taxon>
        <taxon>Trametes</taxon>
    </lineage>
</organism>
<dbReference type="InterPro" id="IPR001128">
    <property type="entry name" value="Cyt_P450"/>
</dbReference>
<dbReference type="InterPro" id="IPR050121">
    <property type="entry name" value="Cytochrome_P450_monoxygenase"/>
</dbReference>
<evidence type="ECO:0008006" key="12">
    <source>
        <dbReference type="Google" id="ProtNLM"/>
    </source>
</evidence>
<dbReference type="Gene3D" id="1.10.630.10">
    <property type="entry name" value="Cytochrome P450"/>
    <property type="match status" value="1"/>
</dbReference>
<dbReference type="AlphaFoldDB" id="A0A060S9C8"/>
<keyword evidence="9" id="KW-0472">Membrane</keyword>
<sequence>MARSQIPNLQKDSYTMAPLAIENQLSTSQSVLAICLFALVIHQIFKRVEPLSISVHLALLCTPVLLGFQLLRGTMPVPWAAAVSFSTFVSTLLVSIGLYRLSPFHPLARYPGPIACKLSKFWMACLSFGGYQHRYVKRLHEYYGDVVRIGPNELSFRDPSVLQAMLGTGGLPRGPYLASRALASTDFHNIDLPFVAIMDPVVHSERRKPWLRALSATAIKAYEPMVANRANQLMQVLREQRGEVPIGKFFNYFAYDFLCDMAFGGGSELLRDGDKDNVWQLIEESIQGCTFISHVPYLGVYFGILPGLRLAVDRLQAFTKRFTLKRIERGSEIKDMFHYLNNEDQPEKPPTPLQYLLEDGIVAIIAGSDTTSGALTGLVFCLLTNPSALKRLQAEIDQFYPPEEDPCNPEHHRDMHYLTAVINETLRLYPPVPTGSQRRVPRRSQGVMLGPYPVPEGTTVTLPPYTVHRDPRNFSPFPEDFWPERWLVAGEKSSLSDALANAPADEADHTATAAFVHNDGAFFPFSHGPENCVAKQLAMHEMRTVTVALLQNFELRLRPGWGAKEYDEGFKDYFVTTRPDVPVVLRARY</sequence>
<dbReference type="OMA" id="VHHERRK"/>
<evidence type="ECO:0000256" key="8">
    <source>
        <dbReference type="PIRSR" id="PIRSR602401-1"/>
    </source>
</evidence>
<keyword evidence="9" id="KW-0812">Transmembrane</keyword>
<accession>A0A060S9C8</accession>
<dbReference type="Pfam" id="PF00067">
    <property type="entry name" value="p450"/>
    <property type="match status" value="1"/>
</dbReference>
<dbReference type="GO" id="GO:0004497">
    <property type="term" value="F:monooxygenase activity"/>
    <property type="evidence" value="ECO:0007669"/>
    <property type="project" value="UniProtKB-KW"/>
</dbReference>
<keyword evidence="5" id="KW-0560">Oxidoreductase</keyword>
<dbReference type="GO" id="GO:0005506">
    <property type="term" value="F:iron ion binding"/>
    <property type="evidence" value="ECO:0007669"/>
    <property type="project" value="InterPro"/>
</dbReference>
<dbReference type="EMBL" id="CCBP010000097">
    <property type="protein sequence ID" value="CDO71117.1"/>
    <property type="molecule type" value="Genomic_DNA"/>
</dbReference>
<comment type="similarity">
    <text evidence="3">Belongs to the cytochrome P450 family.</text>
</comment>
<dbReference type="GO" id="GO:0016705">
    <property type="term" value="F:oxidoreductase activity, acting on paired donors, with incorporation or reduction of molecular oxygen"/>
    <property type="evidence" value="ECO:0007669"/>
    <property type="project" value="InterPro"/>
</dbReference>
<feature type="binding site" description="axial binding residue" evidence="8">
    <location>
        <position position="532"/>
    </location>
    <ligand>
        <name>heme</name>
        <dbReference type="ChEBI" id="CHEBI:30413"/>
    </ligand>
    <ligandPart>
        <name>Fe</name>
        <dbReference type="ChEBI" id="CHEBI:18248"/>
    </ligandPart>
</feature>
<keyword evidence="8" id="KW-0349">Heme</keyword>
<reference evidence="10" key="1">
    <citation type="submission" date="2014-01" db="EMBL/GenBank/DDBJ databases">
        <title>The genome of the white-rot fungus Pycnoporus cinnabarinus: a basidiomycete model with a versatile arsenal for lignocellulosic biomass breakdown.</title>
        <authorList>
            <person name="Levasseur A."/>
            <person name="Lomascolo A."/>
            <person name="Ruiz-Duenas F.J."/>
            <person name="Uzan E."/>
            <person name="Piumi F."/>
            <person name="Kues U."/>
            <person name="Ram A.F.J."/>
            <person name="Murat C."/>
            <person name="Haon M."/>
            <person name="Benoit I."/>
            <person name="Arfi Y."/>
            <person name="Chevret D."/>
            <person name="Drula E."/>
            <person name="Kwon M.J."/>
            <person name="Gouret P."/>
            <person name="Lesage-Meessen L."/>
            <person name="Lombard V."/>
            <person name="Mariette J."/>
            <person name="Noirot C."/>
            <person name="Park J."/>
            <person name="Patyshakuliyeva A."/>
            <person name="Wieneger R.A.B."/>
            <person name="Wosten H.A.B."/>
            <person name="Martin F."/>
            <person name="Coutinho P.M."/>
            <person name="de Vries R."/>
            <person name="Martinez A.T."/>
            <person name="Klopp C."/>
            <person name="Pontarotti P."/>
            <person name="Henrissat B."/>
            <person name="Record E."/>
        </authorList>
    </citation>
    <scope>NUCLEOTIDE SEQUENCE [LARGE SCALE GENOMIC DNA]</scope>
    <source>
        <strain evidence="10">BRFM137</strain>
    </source>
</reference>
<keyword evidence="6 8" id="KW-0408">Iron</keyword>
<evidence type="ECO:0000256" key="7">
    <source>
        <dbReference type="ARBA" id="ARBA00023033"/>
    </source>
</evidence>
<dbReference type="CDD" id="cd11061">
    <property type="entry name" value="CYP67-like"/>
    <property type="match status" value="1"/>
</dbReference>
<feature type="transmembrane region" description="Helical" evidence="9">
    <location>
        <begin position="53"/>
        <end position="71"/>
    </location>
</feature>
<feature type="transmembrane region" description="Helical" evidence="9">
    <location>
        <begin position="20"/>
        <end position="41"/>
    </location>
</feature>
<evidence type="ECO:0000313" key="10">
    <source>
        <dbReference type="EMBL" id="CDO71117.1"/>
    </source>
</evidence>
<dbReference type="PRINTS" id="PR00385">
    <property type="entry name" value="P450"/>
</dbReference>
<keyword evidence="7" id="KW-0503">Monooxygenase</keyword>
<evidence type="ECO:0000256" key="9">
    <source>
        <dbReference type="SAM" id="Phobius"/>
    </source>
</evidence>
<dbReference type="PANTHER" id="PTHR24305">
    <property type="entry name" value="CYTOCHROME P450"/>
    <property type="match status" value="1"/>
</dbReference>
<comment type="caution">
    <text evidence="10">The sequence shown here is derived from an EMBL/GenBank/DDBJ whole genome shotgun (WGS) entry which is preliminary data.</text>
</comment>
<keyword evidence="4 8" id="KW-0479">Metal-binding</keyword>
<evidence type="ECO:0000256" key="5">
    <source>
        <dbReference type="ARBA" id="ARBA00023002"/>
    </source>
</evidence>
<dbReference type="STRING" id="5643.A0A060S9C8"/>
<keyword evidence="11" id="KW-1185">Reference proteome</keyword>
<comment type="pathway">
    <text evidence="2">Secondary metabolite biosynthesis.</text>
</comment>
<dbReference type="GO" id="GO:0020037">
    <property type="term" value="F:heme binding"/>
    <property type="evidence" value="ECO:0007669"/>
    <property type="project" value="InterPro"/>
</dbReference>
<dbReference type="InterPro" id="IPR036396">
    <property type="entry name" value="Cyt_P450_sf"/>
</dbReference>
<evidence type="ECO:0000256" key="2">
    <source>
        <dbReference type="ARBA" id="ARBA00005179"/>
    </source>
</evidence>
<protein>
    <recommendedName>
        <fullName evidence="12">High nitrogen upregulated cytochrome P450 monooxygenase 2</fullName>
    </recommendedName>
</protein>
<dbReference type="OrthoDB" id="6692864at2759"/>
<evidence type="ECO:0000313" key="11">
    <source>
        <dbReference type="Proteomes" id="UP000029665"/>
    </source>
</evidence>
<comment type="cofactor">
    <cofactor evidence="1 8">
        <name>heme</name>
        <dbReference type="ChEBI" id="CHEBI:30413"/>
    </cofactor>
</comment>
<dbReference type="Proteomes" id="UP000029665">
    <property type="component" value="Unassembled WGS sequence"/>
</dbReference>
<proteinExistence type="inferred from homology"/>
<dbReference type="PRINTS" id="PR00463">
    <property type="entry name" value="EP450I"/>
</dbReference>
<feature type="transmembrane region" description="Helical" evidence="9">
    <location>
        <begin position="77"/>
        <end position="99"/>
    </location>
</feature>
<keyword evidence="9" id="KW-1133">Transmembrane helix</keyword>
<evidence type="ECO:0000256" key="1">
    <source>
        <dbReference type="ARBA" id="ARBA00001971"/>
    </source>
</evidence>
<evidence type="ECO:0000256" key="3">
    <source>
        <dbReference type="ARBA" id="ARBA00010617"/>
    </source>
</evidence>
<gene>
    <name evidence="10" type="ORF">BN946_scf184844.g121</name>
</gene>
<dbReference type="SUPFAM" id="SSF48264">
    <property type="entry name" value="Cytochrome P450"/>
    <property type="match status" value="1"/>
</dbReference>
<dbReference type="HOGENOM" id="CLU_001570_14_10_1"/>
<evidence type="ECO:0000256" key="4">
    <source>
        <dbReference type="ARBA" id="ARBA00022723"/>
    </source>
</evidence>
<dbReference type="PANTHER" id="PTHR24305:SF187">
    <property type="entry name" value="P450, PUTATIVE (EUROFUNG)-RELATED"/>
    <property type="match status" value="1"/>
</dbReference>